<keyword evidence="3" id="KW-0804">Transcription</keyword>
<sequence length="206" mass="23296">MSKKLKRTNLFSRDVSSLLYAYGDVAQPLPETVQCLDELVSGYLVDLCSAAYRTAQNSQRNKLKLEDFRFAVRHDPIKLGRADELIATNKLITEAKKQFNGSDSNSLKRFKDEEGNELEGEDEDEEDYEDEIEEDAIGTQAEDDGKRAELELSGSRVHYNRSEDDHETVHVTKNERKPKSGLKGKPGPKGNKTKHKRQKKTPLAGQ</sequence>
<evidence type="ECO:0000256" key="3">
    <source>
        <dbReference type="ARBA" id="ARBA00023163"/>
    </source>
</evidence>
<dbReference type="Pfam" id="PF02269">
    <property type="entry name" value="TFIID-18kDa"/>
    <property type="match status" value="1"/>
</dbReference>
<dbReference type="GO" id="GO:0005669">
    <property type="term" value="C:transcription factor TFIID complex"/>
    <property type="evidence" value="ECO:0007669"/>
    <property type="project" value="TreeGrafter"/>
</dbReference>
<keyword evidence="9" id="KW-1185">Reference proteome</keyword>
<keyword evidence="4" id="KW-0539">Nucleus</keyword>
<evidence type="ECO:0000256" key="6">
    <source>
        <dbReference type="ARBA" id="ARBA00040136"/>
    </source>
</evidence>
<dbReference type="Proteomes" id="UP000019375">
    <property type="component" value="Unassembled WGS sequence"/>
</dbReference>
<feature type="compositionally biased region" description="Low complexity" evidence="7">
    <location>
        <begin position="181"/>
        <end position="190"/>
    </location>
</feature>
<dbReference type="OrthoDB" id="10266074at2759"/>
<feature type="compositionally biased region" description="Basic residues" evidence="7">
    <location>
        <begin position="191"/>
        <end position="200"/>
    </location>
</feature>
<name>A0A8J2T9S3_ZYGB2</name>
<reference evidence="9" key="1">
    <citation type="journal article" date="2013" name="Genome Announc.">
        <title>Genome sequence of the food spoilage yeast Zygosaccharomyces bailii CLIB 213(T).</title>
        <authorList>
            <person name="Galeote V."/>
            <person name="Bigey F."/>
            <person name="Devillers H."/>
            <person name="Neuveglise C."/>
            <person name="Dequin S."/>
        </authorList>
    </citation>
    <scope>NUCLEOTIDE SEQUENCE [LARGE SCALE GENOMIC DNA]</scope>
    <source>
        <strain evidence="9">CLIB 213 / ATCC 58445 / CBS 680 / CCRC 21525 / NBRC 1098 / NCYC 1416 / NRRL Y-2227</strain>
    </source>
</reference>
<evidence type="ECO:0000256" key="4">
    <source>
        <dbReference type="ARBA" id="ARBA00023242"/>
    </source>
</evidence>
<evidence type="ECO:0000256" key="1">
    <source>
        <dbReference type="ARBA" id="ARBA00004123"/>
    </source>
</evidence>
<protein>
    <recommendedName>
        <fullName evidence="6">Transcription initiation factor TFIID subunit 13</fullName>
    </recommendedName>
</protein>
<evidence type="ECO:0000256" key="2">
    <source>
        <dbReference type="ARBA" id="ARBA00023015"/>
    </source>
</evidence>
<accession>A0A8J2T9S3</accession>
<dbReference type="GO" id="GO:0051123">
    <property type="term" value="P:RNA polymerase II preinitiation complex assembly"/>
    <property type="evidence" value="ECO:0007669"/>
    <property type="project" value="TreeGrafter"/>
</dbReference>
<organism evidence="8 9">
    <name type="scientific">Zygosaccharomyces bailii (strain CLIB 213 / ATCC 58445 / CBS 680 / BCRC 21525 / NBRC 1098 / NCYC 1416 / NRRL Y-2227)</name>
    <dbReference type="NCBI Taxonomy" id="1333698"/>
    <lineage>
        <taxon>Eukaryota</taxon>
        <taxon>Fungi</taxon>
        <taxon>Dikarya</taxon>
        <taxon>Ascomycota</taxon>
        <taxon>Saccharomycotina</taxon>
        <taxon>Saccharomycetes</taxon>
        <taxon>Saccharomycetales</taxon>
        <taxon>Saccharomycetaceae</taxon>
        <taxon>Zygosaccharomyces</taxon>
    </lineage>
</organism>
<comment type="subcellular location">
    <subcellularLocation>
        <location evidence="1">Nucleus</location>
    </subcellularLocation>
</comment>
<dbReference type="InterPro" id="IPR009072">
    <property type="entry name" value="Histone-fold"/>
</dbReference>
<proteinExistence type="inferred from homology"/>
<keyword evidence="2" id="KW-0805">Transcription regulation</keyword>
<dbReference type="AlphaFoldDB" id="A0A8J2T9S3"/>
<feature type="compositionally biased region" description="Basic and acidic residues" evidence="7">
    <location>
        <begin position="160"/>
        <end position="178"/>
    </location>
</feature>
<dbReference type="GO" id="GO:0046982">
    <property type="term" value="F:protein heterodimerization activity"/>
    <property type="evidence" value="ECO:0007669"/>
    <property type="project" value="InterPro"/>
</dbReference>
<feature type="region of interest" description="Disordered" evidence="7">
    <location>
        <begin position="101"/>
        <end position="206"/>
    </location>
</feature>
<evidence type="ECO:0000256" key="7">
    <source>
        <dbReference type="SAM" id="MobiDB-lite"/>
    </source>
</evidence>
<gene>
    <name evidence="8" type="ORF">BN860_00254g</name>
</gene>
<feature type="compositionally biased region" description="Acidic residues" evidence="7">
    <location>
        <begin position="114"/>
        <end position="136"/>
    </location>
</feature>
<dbReference type="CDD" id="cd07978">
    <property type="entry name" value="HFD_TAF13"/>
    <property type="match status" value="1"/>
</dbReference>
<dbReference type="Gene3D" id="1.10.20.10">
    <property type="entry name" value="Histone, subunit A"/>
    <property type="match status" value="1"/>
</dbReference>
<dbReference type="InterPro" id="IPR003195">
    <property type="entry name" value="TFIID_TAF13"/>
</dbReference>
<evidence type="ECO:0000313" key="8">
    <source>
        <dbReference type="EMBL" id="CDF91126.1"/>
    </source>
</evidence>
<dbReference type="SUPFAM" id="SSF47113">
    <property type="entry name" value="Histone-fold"/>
    <property type="match status" value="1"/>
</dbReference>
<evidence type="ECO:0000313" key="9">
    <source>
        <dbReference type="Proteomes" id="UP000019375"/>
    </source>
</evidence>
<dbReference type="PANTHER" id="PTHR11380:SF5">
    <property type="entry name" value="TRANSCRIPTION INITIATION FACTOR TFIID SUBUNIT 13"/>
    <property type="match status" value="1"/>
</dbReference>
<evidence type="ECO:0000256" key="5">
    <source>
        <dbReference type="ARBA" id="ARBA00038392"/>
    </source>
</evidence>
<dbReference type="EMBL" id="HG316463">
    <property type="protein sequence ID" value="CDF91126.1"/>
    <property type="molecule type" value="Genomic_DNA"/>
</dbReference>
<comment type="similarity">
    <text evidence="5">Belongs to the TAF13 family.</text>
</comment>
<dbReference type="PANTHER" id="PTHR11380">
    <property type="entry name" value="TRANSCRIPTION INITIATION FACTOR TFIID/SUPT3-RELATED"/>
    <property type="match status" value="1"/>
</dbReference>